<organism evidence="1 2">
    <name type="scientific">Providencia alcalifaciens</name>
    <dbReference type="NCBI Taxonomy" id="126385"/>
    <lineage>
        <taxon>Bacteria</taxon>
        <taxon>Pseudomonadati</taxon>
        <taxon>Pseudomonadota</taxon>
        <taxon>Gammaproteobacteria</taxon>
        <taxon>Enterobacterales</taxon>
        <taxon>Morganellaceae</taxon>
        <taxon>Providencia</taxon>
    </lineage>
</organism>
<reference evidence="1 2" key="1">
    <citation type="submission" date="2019-03" db="EMBL/GenBank/DDBJ databases">
        <title>Genomic analyses of the natural microbiome of Caenorhabditis elegans.</title>
        <authorList>
            <person name="Samuel B."/>
        </authorList>
    </citation>
    <scope>NUCLEOTIDE SEQUENCE [LARGE SCALE GENOMIC DNA]</scope>
    <source>
        <strain evidence="1 2">JUb102</strain>
    </source>
</reference>
<name>A0A4R3NED7_9GAMM</name>
<protein>
    <submittedName>
        <fullName evidence="1">YD repeat-containing protein</fullName>
    </submittedName>
</protein>
<evidence type="ECO:0000313" key="2">
    <source>
        <dbReference type="Proteomes" id="UP000295055"/>
    </source>
</evidence>
<proteinExistence type="predicted"/>
<comment type="caution">
    <text evidence="1">The sequence shown here is derived from an EMBL/GenBank/DDBJ whole genome shotgun (WGS) entry which is preliminary data.</text>
</comment>
<evidence type="ECO:0000313" key="1">
    <source>
        <dbReference type="EMBL" id="TCT27932.1"/>
    </source>
</evidence>
<dbReference type="AlphaFoldDB" id="A0A4R3NED7"/>
<sequence length="454" mass="51792">PDGLLMASVDEQQKILRLTLEQKAWHLLSDIPAGIWCIGLEAAVRHDVLNVEKPFAFEGLTREDFDQIDNPLMNDALISLAGQSRVWYWSDKGHETVDMPAFPPRIAFTEIALLNDEMTTKLSQDFTEERLIQAGYHAVDYLFTQYGDKKKKLWAVRQGITTYETEKHFWLPVTYRESPPLGAVSVIRDKFDCVVTQQEDAAGLVITAEYDWRFLTPVSVIDVNDNVHSVTYDALGRVTSLRFFGTENHQMTGYSAVDFSVPVSADEALSLASPLPVSQCMVYVADSWMQAEGERQPPHIITLTTDRFDHDPAQQIRQQVNFSDGFGRQLQVSTRQTGGESWQYIGNGALSVGRDGEPLVDETMFRWAVTGRTEYDNKGQAIRTYQPYFLNDWRYVRDDSARRDLYADTHRYDPQGRVCQVITAKGDLRRTLYTPWFVVNEDENDTAMEKARSL</sequence>
<feature type="non-terminal residue" evidence="1">
    <location>
        <position position="1"/>
    </location>
</feature>
<dbReference type="EMBL" id="SMAS01000022">
    <property type="protein sequence ID" value="TCT27932.1"/>
    <property type="molecule type" value="Genomic_DNA"/>
</dbReference>
<accession>A0A4R3NED7</accession>
<gene>
    <name evidence="1" type="ORF">EC835_1223</name>
</gene>
<dbReference type="Proteomes" id="UP000295055">
    <property type="component" value="Unassembled WGS sequence"/>
</dbReference>